<dbReference type="SUPFAM" id="SSF53955">
    <property type="entry name" value="Lysozyme-like"/>
    <property type="match status" value="1"/>
</dbReference>
<comment type="similarity">
    <text evidence="2">Belongs to the virb1 family.</text>
</comment>
<proteinExistence type="inferred from homology"/>
<dbReference type="Pfam" id="PF01464">
    <property type="entry name" value="SLT"/>
    <property type="match status" value="1"/>
</dbReference>
<evidence type="ECO:0000313" key="4">
    <source>
        <dbReference type="EMBL" id="MCT4334813.1"/>
    </source>
</evidence>
<dbReference type="PANTHER" id="PTHR37423:SF2">
    <property type="entry name" value="MEMBRANE-BOUND LYTIC MUREIN TRANSGLYCOSYLASE C"/>
    <property type="match status" value="1"/>
</dbReference>
<reference evidence="4 5" key="1">
    <citation type="submission" date="2022-04" db="EMBL/GenBank/DDBJ databases">
        <title>Paracoccus sp. YLB-12 draft genome sequence.</title>
        <authorList>
            <person name="Yu L."/>
        </authorList>
    </citation>
    <scope>NUCLEOTIDE SEQUENCE [LARGE SCALE GENOMIC DNA]</scope>
    <source>
        <strain evidence="4 5">YLB-12</strain>
    </source>
</reference>
<evidence type="ECO:0000256" key="1">
    <source>
        <dbReference type="ARBA" id="ARBA00007734"/>
    </source>
</evidence>
<evidence type="ECO:0000313" key="5">
    <source>
        <dbReference type="Proteomes" id="UP001320702"/>
    </source>
</evidence>
<dbReference type="CDD" id="cd00254">
    <property type="entry name" value="LT-like"/>
    <property type="match status" value="1"/>
</dbReference>
<sequence>MATPLAAGADVLSEARGFVLNAGAARDIFARPEDDPEYSRTPGDEPALIRSMLVPTEAPASIREMVTAAAARYASHPAIRAAGFSPRNWNAYFHSMIQVESGFKVTAYSSAGAMGLAQLMPGTARFLGVDPRDPVQNLDGGARYLLMQLGAFGTPELALAAYNAGPGAVRKYRGIPPYRETRNHVRKVMAIYRNRLT</sequence>
<dbReference type="PANTHER" id="PTHR37423">
    <property type="entry name" value="SOLUBLE LYTIC MUREIN TRANSGLYCOSYLASE-RELATED"/>
    <property type="match status" value="1"/>
</dbReference>
<organism evidence="4 5">
    <name type="scientific">Paracoccus maritimus</name>
    <dbReference type="NCBI Taxonomy" id="2933292"/>
    <lineage>
        <taxon>Bacteria</taxon>
        <taxon>Pseudomonadati</taxon>
        <taxon>Pseudomonadota</taxon>
        <taxon>Alphaproteobacteria</taxon>
        <taxon>Rhodobacterales</taxon>
        <taxon>Paracoccaceae</taxon>
        <taxon>Paracoccus</taxon>
    </lineage>
</organism>
<gene>
    <name evidence="4" type="ORF">MU516_18390</name>
</gene>
<dbReference type="EMBL" id="JANAVZ010000021">
    <property type="protein sequence ID" value="MCT4334813.1"/>
    <property type="molecule type" value="Genomic_DNA"/>
</dbReference>
<comment type="caution">
    <text evidence="4">The sequence shown here is derived from an EMBL/GenBank/DDBJ whole genome shotgun (WGS) entry which is preliminary data.</text>
</comment>
<protein>
    <submittedName>
        <fullName evidence="4">Lytic transglycosylase domain-containing protein</fullName>
    </submittedName>
</protein>
<dbReference type="Proteomes" id="UP001320702">
    <property type="component" value="Unassembled WGS sequence"/>
</dbReference>
<comment type="similarity">
    <text evidence="1">Belongs to the transglycosylase Slt family.</text>
</comment>
<feature type="domain" description="Transglycosylase SLT" evidence="3">
    <location>
        <begin position="79"/>
        <end position="182"/>
    </location>
</feature>
<evidence type="ECO:0000259" key="3">
    <source>
        <dbReference type="Pfam" id="PF01464"/>
    </source>
</evidence>
<dbReference type="InterPro" id="IPR008258">
    <property type="entry name" value="Transglycosylase_SLT_dom_1"/>
</dbReference>
<dbReference type="Gene3D" id="1.10.530.10">
    <property type="match status" value="1"/>
</dbReference>
<accession>A0ABT2KEW9</accession>
<keyword evidence="5" id="KW-1185">Reference proteome</keyword>
<dbReference type="InterPro" id="IPR023346">
    <property type="entry name" value="Lysozyme-like_dom_sf"/>
</dbReference>
<name>A0ABT2KEW9_9RHOB</name>
<evidence type="ECO:0000256" key="2">
    <source>
        <dbReference type="ARBA" id="ARBA00009387"/>
    </source>
</evidence>